<evidence type="ECO:0000313" key="3">
    <source>
        <dbReference type="Proteomes" id="UP000287124"/>
    </source>
</evidence>
<evidence type="ECO:0000256" key="1">
    <source>
        <dbReference type="SAM" id="MobiDB-lite"/>
    </source>
</evidence>
<feature type="compositionally biased region" description="Acidic residues" evidence="1">
    <location>
        <begin position="359"/>
        <end position="388"/>
    </location>
</feature>
<gene>
    <name evidence="2" type="ORF">BHE90_015239</name>
</gene>
<dbReference type="AlphaFoldDB" id="A0A430L3S1"/>
<reference evidence="2 3" key="1">
    <citation type="submission" date="2017-06" db="EMBL/GenBank/DDBJ databases">
        <title>Comparative genomic analysis of Ambrosia Fusariam Clade fungi.</title>
        <authorList>
            <person name="Stajich J.E."/>
            <person name="Carrillo J."/>
            <person name="Kijimoto T."/>
            <person name="Eskalen A."/>
            <person name="O'Donnell K."/>
            <person name="Kasson M."/>
        </authorList>
    </citation>
    <scope>NUCLEOTIDE SEQUENCE [LARGE SCALE GENOMIC DNA]</scope>
    <source>
        <strain evidence="2 3">UCR1854</strain>
    </source>
</reference>
<accession>A0A430L3S1</accession>
<sequence>MPTLLQVLTRPNVTVDTSLVPAGGNTTVDTEIKPMNWQPWRGFDYATLTKVFRKDLDREYRGSAMHEPLPQDLRIFNEDTLDDVLRRFEIPAINYCLNGRDGDSHFGRGSRCKAYYKPDWSVVSPLCLDENECFANILPGDTKLSKKWWPTMGREGGSRFLEWQKVMAQIVTYMAYNDSRYGFIITDGCLVALRLTRKAASDTLFTGRTPRATAGHVRYASDASMEDGSEYQDTDPVHWRFEDPEYVTIPWKAHGSRLTPKLALWFLAMMAANGYRFLDFSYPDLDSWRRCDEGGYIHNTSGAKKSKLSRGEQVQEPDLGQVTRNWDGAGEHEEWNRDEPSFSQISDDFGGDQLGNHGEEEEDEEEGAEASGEDDDDDDDEDEDEGSEEEHAGGEVGSSFRPQKKSIEVRIQKSKSGKGLYFLDAKKHKKKTTKKEWTKIEGGYMLPGKKHVYFAKKFP</sequence>
<proteinExistence type="predicted"/>
<name>A0A430L3S1_9HYPO</name>
<comment type="caution">
    <text evidence="2">The sequence shown here is derived from an EMBL/GenBank/DDBJ whole genome shotgun (WGS) entry which is preliminary data.</text>
</comment>
<organism evidence="2 3">
    <name type="scientific">Fusarium euwallaceae</name>
    <dbReference type="NCBI Taxonomy" id="1147111"/>
    <lineage>
        <taxon>Eukaryota</taxon>
        <taxon>Fungi</taxon>
        <taxon>Dikarya</taxon>
        <taxon>Ascomycota</taxon>
        <taxon>Pezizomycotina</taxon>
        <taxon>Sordariomycetes</taxon>
        <taxon>Hypocreomycetidae</taxon>
        <taxon>Hypocreales</taxon>
        <taxon>Nectriaceae</taxon>
        <taxon>Fusarium</taxon>
        <taxon>Fusarium solani species complex</taxon>
    </lineage>
</organism>
<protein>
    <submittedName>
        <fullName evidence="2">Uncharacterized protein</fullName>
    </submittedName>
</protein>
<dbReference type="EMBL" id="MIKF01000463">
    <property type="protein sequence ID" value="RTE70374.1"/>
    <property type="molecule type" value="Genomic_DNA"/>
</dbReference>
<feature type="compositionally biased region" description="Basic and acidic residues" evidence="1">
    <location>
        <begin position="329"/>
        <end position="340"/>
    </location>
</feature>
<dbReference type="Proteomes" id="UP000287124">
    <property type="component" value="Unassembled WGS sequence"/>
</dbReference>
<feature type="region of interest" description="Disordered" evidence="1">
    <location>
        <begin position="299"/>
        <end position="412"/>
    </location>
</feature>
<keyword evidence="3" id="KW-1185">Reference proteome</keyword>
<evidence type="ECO:0000313" key="2">
    <source>
        <dbReference type="EMBL" id="RTE70374.1"/>
    </source>
</evidence>